<dbReference type="PANTHER" id="PTHR20992:SF9">
    <property type="entry name" value="AT15442P-RELATED"/>
    <property type="match status" value="1"/>
</dbReference>
<dbReference type="Proteomes" id="UP000195557">
    <property type="component" value="Unassembled WGS sequence"/>
</dbReference>
<feature type="transmembrane region" description="Helical" evidence="1">
    <location>
        <begin position="340"/>
        <end position="361"/>
    </location>
</feature>
<feature type="transmembrane region" description="Helical" evidence="1">
    <location>
        <begin position="161"/>
        <end position="185"/>
    </location>
</feature>
<evidence type="ECO:0000256" key="1">
    <source>
        <dbReference type="SAM" id="Phobius"/>
    </source>
</evidence>
<dbReference type="AlphaFoldDB" id="A0A1Y5IEC6"/>
<reference evidence="2" key="1">
    <citation type="submission" date="2017-04" db="EMBL/GenBank/DDBJ databases">
        <title>Population genomics of picophytoplankton unveils novel chromosome hypervariability.</title>
        <authorList>
            <consortium name="DOE Joint Genome Institute"/>
            <person name="Blanc-Mathieu R."/>
            <person name="Krasovec M."/>
            <person name="Hebrard M."/>
            <person name="Yau S."/>
            <person name="Desgranges E."/>
            <person name="Martin J."/>
            <person name="Schackwitz W."/>
            <person name="Kuo A."/>
            <person name="Salin G."/>
            <person name="Donnadieu C."/>
            <person name="Desdevises Y."/>
            <person name="Sanchez-Ferandin S."/>
            <person name="Moreau H."/>
            <person name="Rivals E."/>
            <person name="Grigoriev I.V."/>
            <person name="Grimsley N."/>
            <person name="Eyre-Walker A."/>
            <person name="Piganeau G."/>
        </authorList>
    </citation>
    <scope>NUCLEOTIDE SEQUENCE [LARGE SCALE GENOMIC DNA]</scope>
    <source>
        <strain evidence="2">RCC 1115</strain>
    </source>
</reference>
<dbReference type="InterPro" id="IPR005240">
    <property type="entry name" value="DUF389"/>
</dbReference>
<gene>
    <name evidence="2" type="ORF">BE221DRAFT_190269</name>
</gene>
<dbReference type="EMBL" id="KZ155776">
    <property type="protein sequence ID" value="OUS47938.1"/>
    <property type="molecule type" value="Genomic_DNA"/>
</dbReference>
<protein>
    <recommendedName>
        <fullName evidence="3">DUF389 domain-containing protein</fullName>
    </recommendedName>
</protein>
<name>A0A1Y5IEC6_OSTTA</name>
<dbReference type="Pfam" id="PF04087">
    <property type="entry name" value="DUF389"/>
    <property type="match status" value="1"/>
</dbReference>
<organism evidence="2">
    <name type="scientific">Ostreococcus tauri</name>
    <name type="common">Marine green alga</name>
    <dbReference type="NCBI Taxonomy" id="70448"/>
    <lineage>
        <taxon>Eukaryota</taxon>
        <taxon>Viridiplantae</taxon>
        <taxon>Chlorophyta</taxon>
        <taxon>Mamiellophyceae</taxon>
        <taxon>Mamiellales</taxon>
        <taxon>Bathycoccaceae</taxon>
        <taxon>Ostreococcus</taxon>
    </lineage>
</organism>
<keyword evidence="1" id="KW-1133">Transmembrane helix</keyword>
<feature type="transmembrane region" description="Helical" evidence="1">
    <location>
        <begin position="263"/>
        <end position="282"/>
    </location>
</feature>
<feature type="transmembrane region" description="Helical" evidence="1">
    <location>
        <begin position="302"/>
        <end position="319"/>
    </location>
</feature>
<feature type="transmembrane region" description="Helical" evidence="1">
    <location>
        <begin position="222"/>
        <end position="242"/>
    </location>
</feature>
<dbReference type="PANTHER" id="PTHR20992">
    <property type="entry name" value="AT15442P-RELATED"/>
    <property type="match status" value="1"/>
</dbReference>
<sequence length="502" mass="53958">MSLRKLEATVPAVKRQTVLDALTKDGGIGHETHVGEFIVCTECENCVVISVVCSSARAGELMNALTSKGIGVQYGTLTSVNVASQRPNPIALANEFKELKAKIEGRAREDFKDDHEFTRRWKRRQNRLARRKINNVSSTAAKSVEELYNEVLGMAVDGSHFYISVMCASVIAGVGLLTNSSVVVLSAMLISPLMGPILSSAFALAIGDWVLFWASVFAEMRAAVVTFLMGALVGIIYGPYAVSYGENQIPTAEMSGRGQLHGLLGGLIIAVASGVVVAMSISSDGVNSLVGVAISASLLPPIVNSGTMMVFAAGISNACDDALSMKCTMTSQKFLEKAGISFALYVTNVVTIILVASFIFYNQKIGLFKGFVVNLSTELLNVGNKHVRDKLHVATAIKGAIGERTFDKLLDDATGGTMAERPPISQSEKKAPVDTVDVEAPEPGEAAEVEEYCVPDEDFMNEFSVLRPFPEPQGVQRPAFATSEEGDHVFGWVKRIREMITY</sequence>
<evidence type="ECO:0008006" key="3">
    <source>
        <dbReference type="Google" id="ProtNLM"/>
    </source>
</evidence>
<proteinExistence type="predicted"/>
<evidence type="ECO:0000313" key="2">
    <source>
        <dbReference type="EMBL" id="OUS47938.1"/>
    </source>
</evidence>
<keyword evidence="1" id="KW-0812">Transmembrane</keyword>
<dbReference type="eggNOG" id="ENOG502QWS6">
    <property type="taxonomic scope" value="Eukaryota"/>
</dbReference>
<keyword evidence="1" id="KW-0472">Membrane</keyword>
<accession>A0A1Y5IEC6</accession>
<feature type="transmembrane region" description="Helical" evidence="1">
    <location>
        <begin position="197"/>
        <end position="216"/>
    </location>
</feature>